<dbReference type="SUPFAM" id="SSF48239">
    <property type="entry name" value="Terpenoid cyclases/Protein prenyltransferases"/>
    <property type="match status" value="1"/>
</dbReference>
<keyword evidence="2" id="KW-0732">Signal</keyword>
<proteinExistence type="predicted"/>
<dbReference type="OrthoDB" id="248095at2"/>
<protein>
    <recommendedName>
        <fullName evidence="5">Prenyltransferase and squalene oxidase repeat protein</fullName>
    </recommendedName>
</protein>
<sequence precursor="true">MIVNPFSRIAALLALGGTVLFAAPAPAADPDSPQVKAAIEKGVEYLARSKQSGAGDGRHILAALGMAKGGADKNHPVIVSALAAIDKRTADGKYRPERDHLYTAGLELMLLEAAGDPATNAARMRPILGYVLAQQQNYGGWYYPTQAAANPGNYYGDTSITQYAVLGLWTAERAGLDLETRVWNSLAQWQVATKRKGGTFAYHPRRDGTGEIKDTMTAAGACNTLLSARYLHGVAALDAQRAEAEAADRAARDAKNALMKKYAALDRRVDSEAAEKERQQQAGGPVVPLSTLVGTADDAIDALARGMQFTKGPHRLYLMYTVERLGALSGRRLFGDVDWYEQGSELLLRTQKGDGSWDGEGQGEVGTAFAVMFLSRATAKALGERSLYGGGMLKGGRGLPDDLTQARFTGDEITFDRPTGELSDLLSQLEDPRAANVPAAREAVLETVRLGDREALIGQTARLRRLVDDPRPEVRAVVAWALARGGGAEDVEAIFQMLAEDPDAGVVQEAHNALCVLARLPRGPAIPLAMLPEREAALRRLDDRDLPATYVTNRRLRILPGGPFEGLPAGLSDEERAKAFHDWRAVATAAWADWRDAVRPYEQRDLVPAPKRP</sequence>
<evidence type="ECO:0000256" key="2">
    <source>
        <dbReference type="SAM" id="SignalP"/>
    </source>
</evidence>
<keyword evidence="1" id="KW-0175">Coiled coil</keyword>
<reference evidence="3 4" key="1">
    <citation type="submission" date="2019-02" db="EMBL/GenBank/DDBJ databases">
        <title>Deep-cultivation of Planctomycetes and their phenomic and genomic characterization uncovers novel biology.</title>
        <authorList>
            <person name="Wiegand S."/>
            <person name="Jogler M."/>
            <person name="Boedeker C."/>
            <person name="Pinto D."/>
            <person name="Vollmers J."/>
            <person name="Rivas-Marin E."/>
            <person name="Kohn T."/>
            <person name="Peeters S.H."/>
            <person name="Heuer A."/>
            <person name="Rast P."/>
            <person name="Oberbeckmann S."/>
            <person name="Bunk B."/>
            <person name="Jeske O."/>
            <person name="Meyerdierks A."/>
            <person name="Storesund J.E."/>
            <person name="Kallscheuer N."/>
            <person name="Luecker S."/>
            <person name="Lage O.M."/>
            <person name="Pohl T."/>
            <person name="Merkel B.J."/>
            <person name="Hornburger P."/>
            <person name="Mueller R.-W."/>
            <person name="Bruemmer F."/>
            <person name="Labrenz M."/>
            <person name="Spormann A.M."/>
            <person name="Op den Camp H."/>
            <person name="Overmann J."/>
            <person name="Amann R."/>
            <person name="Jetten M.S.M."/>
            <person name="Mascher T."/>
            <person name="Medema M.H."/>
            <person name="Devos D.P."/>
            <person name="Kaster A.-K."/>
            <person name="Ovreas L."/>
            <person name="Rohde M."/>
            <person name="Galperin M.Y."/>
            <person name="Jogler C."/>
        </authorList>
    </citation>
    <scope>NUCLEOTIDE SEQUENCE [LARGE SCALE GENOMIC DNA]</scope>
    <source>
        <strain evidence="3 4">CA12</strain>
    </source>
</reference>
<dbReference type="AlphaFoldDB" id="A0A517PCC0"/>
<evidence type="ECO:0000313" key="4">
    <source>
        <dbReference type="Proteomes" id="UP000318741"/>
    </source>
</evidence>
<evidence type="ECO:0008006" key="5">
    <source>
        <dbReference type="Google" id="ProtNLM"/>
    </source>
</evidence>
<dbReference type="SUPFAM" id="SSF48371">
    <property type="entry name" value="ARM repeat"/>
    <property type="match status" value="1"/>
</dbReference>
<dbReference type="InterPro" id="IPR011989">
    <property type="entry name" value="ARM-like"/>
</dbReference>
<gene>
    <name evidence="3" type="ORF">CA12_31010</name>
</gene>
<organism evidence="3 4">
    <name type="scientific">Alienimonas californiensis</name>
    <dbReference type="NCBI Taxonomy" id="2527989"/>
    <lineage>
        <taxon>Bacteria</taxon>
        <taxon>Pseudomonadati</taxon>
        <taxon>Planctomycetota</taxon>
        <taxon>Planctomycetia</taxon>
        <taxon>Planctomycetales</taxon>
        <taxon>Planctomycetaceae</taxon>
        <taxon>Alienimonas</taxon>
    </lineage>
</organism>
<dbReference type="RefSeq" id="WP_145359900.1">
    <property type="nucleotide sequence ID" value="NZ_CP036265.1"/>
</dbReference>
<dbReference type="EMBL" id="CP036265">
    <property type="protein sequence ID" value="QDT16991.1"/>
    <property type="molecule type" value="Genomic_DNA"/>
</dbReference>
<dbReference type="Gene3D" id="1.50.10.20">
    <property type="match status" value="1"/>
</dbReference>
<dbReference type="InterPro" id="IPR016024">
    <property type="entry name" value="ARM-type_fold"/>
</dbReference>
<evidence type="ECO:0000256" key="1">
    <source>
        <dbReference type="SAM" id="Coils"/>
    </source>
</evidence>
<dbReference type="KEGG" id="acaf:CA12_31010"/>
<evidence type="ECO:0000313" key="3">
    <source>
        <dbReference type="EMBL" id="QDT16991.1"/>
    </source>
</evidence>
<dbReference type="Proteomes" id="UP000318741">
    <property type="component" value="Chromosome"/>
</dbReference>
<dbReference type="Gene3D" id="1.25.10.10">
    <property type="entry name" value="Leucine-rich Repeat Variant"/>
    <property type="match status" value="1"/>
</dbReference>
<dbReference type="Pfam" id="PF13646">
    <property type="entry name" value="HEAT_2"/>
    <property type="match status" value="1"/>
</dbReference>
<feature type="chain" id="PRO_5021901213" description="Prenyltransferase and squalene oxidase repeat protein" evidence="2">
    <location>
        <begin position="28"/>
        <end position="613"/>
    </location>
</feature>
<name>A0A517PCC0_9PLAN</name>
<accession>A0A517PCC0</accession>
<dbReference type="InterPro" id="IPR008930">
    <property type="entry name" value="Terpenoid_cyclase/PrenylTrfase"/>
</dbReference>
<feature type="signal peptide" evidence="2">
    <location>
        <begin position="1"/>
        <end position="27"/>
    </location>
</feature>
<feature type="coiled-coil region" evidence="1">
    <location>
        <begin position="237"/>
        <end position="282"/>
    </location>
</feature>
<keyword evidence="4" id="KW-1185">Reference proteome</keyword>